<proteinExistence type="predicted"/>
<dbReference type="Proteomes" id="UP000663870">
    <property type="component" value="Unassembled WGS sequence"/>
</dbReference>
<reference evidence="1" key="1">
    <citation type="submission" date="2021-02" db="EMBL/GenBank/DDBJ databases">
        <authorList>
            <person name="Nowell W R."/>
        </authorList>
    </citation>
    <scope>NUCLEOTIDE SEQUENCE</scope>
</reference>
<evidence type="ECO:0000313" key="1">
    <source>
        <dbReference type="EMBL" id="CAF1444468.1"/>
    </source>
</evidence>
<protein>
    <recommendedName>
        <fullName evidence="5">SWIM-type domain-containing protein</fullName>
    </recommendedName>
</protein>
<evidence type="ECO:0008006" key="5">
    <source>
        <dbReference type="Google" id="ProtNLM"/>
    </source>
</evidence>
<evidence type="ECO:0000313" key="2">
    <source>
        <dbReference type="EMBL" id="CAF1636821.1"/>
    </source>
</evidence>
<name>A0A815P5I1_9BILA</name>
<evidence type="ECO:0000313" key="4">
    <source>
        <dbReference type="Proteomes" id="UP000663870"/>
    </source>
</evidence>
<gene>
    <name evidence="2" type="ORF">JXQ802_LOCUS52613</name>
    <name evidence="1" type="ORF">PYM288_LOCUS36278</name>
</gene>
<organism evidence="1 3">
    <name type="scientific">Rotaria sordida</name>
    <dbReference type="NCBI Taxonomy" id="392033"/>
    <lineage>
        <taxon>Eukaryota</taxon>
        <taxon>Metazoa</taxon>
        <taxon>Spiralia</taxon>
        <taxon>Gnathifera</taxon>
        <taxon>Rotifera</taxon>
        <taxon>Eurotatoria</taxon>
        <taxon>Bdelloidea</taxon>
        <taxon>Philodinida</taxon>
        <taxon>Philodinidae</taxon>
        <taxon>Rotaria</taxon>
    </lineage>
</organism>
<sequence>MEVVQVAQYESDISDKEVVEENNGINGNERIPKKKKLKKCWIKEGTFDNAGEAEASIKDKWSKHYTNHTENGRMVYCRCNKAKLRGFQCSLSIYLLYHADNDKVTIYKNEPEHDHHVDKVRGIDENVKKCIEELYNDGIMKPKQIIRPLQERKKCGSHKISLGELDQWCKKNLNIPTDETEASVVSYKILYDNEEYEDDEDVEENDGNQFQCYYLKEEKLKINNRSRLNNREINSKSAEILSLVEQYHSKDLKSCVKFIANGSL</sequence>
<keyword evidence="4" id="KW-1185">Reference proteome</keyword>
<dbReference type="EMBL" id="CAJNOH010006902">
    <property type="protein sequence ID" value="CAF1444468.1"/>
    <property type="molecule type" value="Genomic_DNA"/>
</dbReference>
<dbReference type="EMBL" id="CAJNOL010008513">
    <property type="protein sequence ID" value="CAF1636821.1"/>
    <property type="molecule type" value="Genomic_DNA"/>
</dbReference>
<accession>A0A815P5I1</accession>
<comment type="caution">
    <text evidence="1">The sequence shown here is derived from an EMBL/GenBank/DDBJ whole genome shotgun (WGS) entry which is preliminary data.</text>
</comment>
<evidence type="ECO:0000313" key="3">
    <source>
        <dbReference type="Proteomes" id="UP000663854"/>
    </source>
</evidence>
<dbReference type="AlphaFoldDB" id="A0A815P5I1"/>
<dbReference type="Proteomes" id="UP000663854">
    <property type="component" value="Unassembled WGS sequence"/>
</dbReference>